<dbReference type="InterPro" id="IPR035996">
    <property type="entry name" value="4pyrrol_Methylase_sf"/>
</dbReference>
<organism evidence="9 10">
    <name type="scientific">Oceanibaculum indicum P24</name>
    <dbReference type="NCBI Taxonomy" id="1207063"/>
    <lineage>
        <taxon>Bacteria</taxon>
        <taxon>Pseudomonadati</taxon>
        <taxon>Pseudomonadota</taxon>
        <taxon>Alphaproteobacteria</taxon>
        <taxon>Rhodospirillales</taxon>
        <taxon>Oceanibaculaceae</taxon>
        <taxon>Oceanibaculum</taxon>
    </lineage>
</organism>
<evidence type="ECO:0000256" key="6">
    <source>
        <dbReference type="HAMAP-Rule" id="MF_01877"/>
    </source>
</evidence>
<name>K2J5N3_9PROT</name>
<feature type="domain" description="Tetrapyrrole methylase" evidence="7">
    <location>
        <begin position="20"/>
        <end position="218"/>
    </location>
</feature>
<dbReference type="EC" id="2.1.1.198" evidence="6"/>
<dbReference type="CDD" id="cd11648">
    <property type="entry name" value="RsmI"/>
    <property type="match status" value="1"/>
</dbReference>
<evidence type="ECO:0000313" key="9">
    <source>
        <dbReference type="EMBL" id="EKE78386.1"/>
    </source>
</evidence>
<dbReference type="PIRSF" id="PIRSF005917">
    <property type="entry name" value="MTase_YraL"/>
    <property type="match status" value="1"/>
</dbReference>
<evidence type="ECO:0000256" key="5">
    <source>
        <dbReference type="ARBA" id="ARBA00022691"/>
    </source>
</evidence>
<dbReference type="AlphaFoldDB" id="K2J5N3"/>
<evidence type="ECO:0000256" key="4">
    <source>
        <dbReference type="ARBA" id="ARBA00022679"/>
    </source>
</evidence>
<keyword evidence="10" id="KW-1185">Reference proteome</keyword>
<comment type="subcellular location">
    <subcellularLocation>
        <location evidence="6">Cytoplasm</location>
    </subcellularLocation>
</comment>
<dbReference type="eggNOG" id="COG0313">
    <property type="taxonomic scope" value="Bacteria"/>
</dbReference>
<dbReference type="Gene3D" id="3.40.1010.10">
    <property type="entry name" value="Cobalt-precorrin-4 Transmethylase, Domain 1"/>
    <property type="match status" value="1"/>
</dbReference>
<dbReference type="SUPFAM" id="SSF53790">
    <property type="entry name" value="Tetrapyrrole methylase"/>
    <property type="match status" value="1"/>
</dbReference>
<evidence type="ECO:0000256" key="1">
    <source>
        <dbReference type="ARBA" id="ARBA00022490"/>
    </source>
</evidence>
<dbReference type="PANTHER" id="PTHR46111:SF1">
    <property type="entry name" value="RIBOSOMAL RNA SMALL SUBUNIT METHYLTRANSFERASE I"/>
    <property type="match status" value="1"/>
</dbReference>
<accession>K2J5N3</accession>
<dbReference type="FunFam" id="3.30.950.10:FF:000002">
    <property type="entry name" value="Ribosomal RNA small subunit methyltransferase I"/>
    <property type="match status" value="1"/>
</dbReference>
<gene>
    <name evidence="6" type="primary">rsmI</name>
    <name evidence="9" type="ORF">P24_02456</name>
</gene>
<proteinExistence type="inferred from homology"/>
<dbReference type="STRING" id="1207063.P24_02456"/>
<dbReference type="Proteomes" id="UP000006746">
    <property type="component" value="Unassembled WGS sequence"/>
</dbReference>
<dbReference type="InterPro" id="IPR000878">
    <property type="entry name" value="4pyrrol_Mease"/>
</dbReference>
<evidence type="ECO:0000256" key="2">
    <source>
        <dbReference type="ARBA" id="ARBA00022552"/>
    </source>
</evidence>
<keyword evidence="3 6" id="KW-0489">Methyltransferase</keyword>
<evidence type="ECO:0000259" key="8">
    <source>
        <dbReference type="Pfam" id="PF23016"/>
    </source>
</evidence>
<evidence type="ECO:0000256" key="3">
    <source>
        <dbReference type="ARBA" id="ARBA00022603"/>
    </source>
</evidence>
<evidence type="ECO:0000313" key="10">
    <source>
        <dbReference type="Proteomes" id="UP000006746"/>
    </source>
</evidence>
<evidence type="ECO:0000259" key="7">
    <source>
        <dbReference type="Pfam" id="PF00590"/>
    </source>
</evidence>
<dbReference type="PATRIC" id="fig|1207063.3.peg.499"/>
<dbReference type="InterPro" id="IPR053910">
    <property type="entry name" value="RsmI_HTH"/>
</dbReference>
<dbReference type="PANTHER" id="PTHR46111">
    <property type="entry name" value="RIBOSOMAL RNA SMALL SUBUNIT METHYLTRANSFERASE I"/>
    <property type="match status" value="1"/>
</dbReference>
<dbReference type="FunFam" id="3.40.1010.10:FF:000007">
    <property type="entry name" value="Ribosomal RNA small subunit methyltransferase I"/>
    <property type="match status" value="1"/>
</dbReference>
<dbReference type="HAMAP" id="MF_01877">
    <property type="entry name" value="16SrRNA_methyltr_I"/>
    <property type="match status" value="1"/>
</dbReference>
<reference evidence="9 10" key="1">
    <citation type="journal article" date="2012" name="J. Bacteriol.">
        <title>Genome Sequence of Oceanibaculum indicum Type Strain P24.</title>
        <authorList>
            <person name="Lai Q."/>
            <person name="Shao Z."/>
        </authorList>
    </citation>
    <scope>NUCLEOTIDE SEQUENCE [LARGE SCALE GENOMIC DNA]</scope>
    <source>
        <strain evidence="9 10">P24</strain>
    </source>
</reference>
<keyword evidence="1 6" id="KW-0963">Cytoplasm</keyword>
<dbReference type="InterPro" id="IPR018063">
    <property type="entry name" value="SAM_MeTrfase_RsmI_CS"/>
</dbReference>
<comment type="catalytic activity">
    <reaction evidence="6">
        <text>cytidine(1402) in 16S rRNA + S-adenosyl-L-methionine = 2'-O-methylcytidine(1402) in 16S rRNA + S-adenosyl-L-homocysteine + H(+)</text>
        <dbReference type="Rhea" id="RHEA:42924"/>
        <dbReference type="Rhea" id="RHEA-COMP:10285"/>
        <dbReference type="Rhea" id="RHEA-COMP:10286"/>
        <dbReference type="ChEBI" id="CHEBI:15378"/>
        <dbReference type="ChEBI" id="CHEBI:57856"/>
        <dbReference type="ChEBI" id="CHEBI:59789"/>
        <dbReference type="ChEBI" id="CHEBI:74495"/>
        <dbReference type="ChEBI" id="CHEBI:82748"/>
        <dbReference type="EC" id="2.1.1.198"/>
    </reaction>
</comment>
<sequence>MSRSQTDRKITSAASLTPALYIVATPIGNLGDLTMRARDILASADLVACEDTRVTGKLLSAFGLKRPLIAYNDHNADKVRPTLLDAVRQGKAVALVSDAGTPLISDPGYKLVRDAAEAGLAVTAAPGPSALLAALVLAGLPTDRFLFAGFLPPKSGARRTALGELASVPATLVFYESGPRLAASLADMAAVLGDRPGAVARELTKLFEEVRRDPLSALAAHYAEAGPPKGEIVIVVGAPAEQEASADTLDAALRRALAGNSTRDAAALVAGETGLPRKQVYARALELAQERDGESTGEKG</sequence>
<comment type="caution">
    <text evidence="9">The sequence shown here is derived from an EMBL/GenBank/DDBJ whole genome shotgun (WGS) entry which is preliminary data.</text>
</comment>
<protein>
    <recommendedName>
        <fullName evidence="6">Ribosomal RNA small subunit methyltransferase I</fullName>
        <ecNumber evidence="6">2.1.1.198</ecNumber>
    </recommendedName>
    <alternativeName>
        <fullName evidence="6">16S rRNA 2'-O-ribose C1402 methyltransferase</fullName>
    </alternativeName>
    <alternativeName>
        <fullName evidence="6">rRNA (cytidine-2'-O-)-methyltransferase RsmI</fullName>
    </alternativeName>
</protein>
<dbReference type="Gene3D" id="3.30.950.10">
    <property type="entry name" value="Methyltransferase, Cobalt-precorrin-4 Transmethylase, Domain 2"/>
    <property type="match status" value="1"/>
</dbReference>
<dbReference type="Pfam" id="PF00590">
    <property type="entry name" value="TP_methylase"/>
    <property type="match status" value="1"/>
</dbReference>
<comment type="similarity">
    <text evidence="6">Belongs to the methyltransferase superfamily. RsmI family.</text>
</comment>
<keyword evidence="2 6" id="KW-0698">rRNA processing</keyword>
<dbReference type="GO" id="GO:0070677">
    <property type="term" value="F:rRNA (cytosine-2'-O-)-methyltransferase activity"/>
    <property type="evidence" value="ECO:0007669"/>
    <property type="project" value="UniProtKB-UniRule"/>
</dbReference>
<dbReference type="InterPro" id="IPR014777">
    <property type="entry name" value="4pyrrole_Mease_sub1"/>
</dbReference>
<dbReference type="Pfam" id="PF23016">
    <property type="entry name" value="RsmI_C"/>
    <property type="match status" value="1"/>
</dbReference>
<dbReference type="InterPro" id="IPR008189">
    <property type="entry name" value="rRNA_ssu_MeTfrase_I"/>
</dbReference>
<keyword evidence="5 6" id="KW-0949">S-adenosyl-L-methionine</keyword>
<keyword evidence="4 6" id="KW-0808">Transferase</keyword>
<dbReference type="GO" id="GO:0005737">
    <property type="term" value="C:cytoplasm"/>
    <property type="evidence" value="ECO:0007669"/>
    <property type="project" value="UniProtKB-SubCell"/>
</dbReference>
<dbReference type="InterPro" id="IPR014776">
    <property type="entry name" value="4pyrrole_Mease_sub2"/>
</dbReference>
<dbReference type="RefSeq" id="WP_008943109.1">
    <property type="nucleotide sequence ID" value="NZ_AMRL01000002.1"/>
</dbReference>
<dbReference type="EMBL" id="AMRL01000002">
    <property type="protein sequence ID" value="EKE78386.1"/>
    <property type="molecule type" value="Genomic_DNA"/>
</dbReference>
<dbReference type="NCBIfam" id="TIGR00096">
    <property type="entry name" value="16S rRNA (cytidine(1402)-2'-O)-methyltransferase"/>
    <property type="match status" value="1"/>
</dbReference>
<dbReference type="PROSITE" id="PS01296">
    <property type="entry name" value="RSMI"/>
    <property type="match status" value="1"/>
</dbReference>
<feature type="domain" description="RsmI HTH" evidence="8">
    <location>
        <begin position="244"/>
        <end position="287"/>
    </location>
</feature>
<comment type="function">
    <text evidence="6">Catalyzes the 2'-O-methylation of the ribose of cytidine 1402 (C1402) in 16S rRNA.</text>
</comment>